<keyword evidence="1" id="KW-0677">Repeat</keyword>
<protein>
    <submittedName>
        <fullName evidence="6">Double-stranded RNA binding motif containing protein</fullName>
    </submittedName>
</protein>
<dbReference type="SUPFAM" id="SSF54768">
    <property type="entry name" value="dsRNA-binding domain-like"/>
    <property type="match status" value="1"/>
</dbReference>
<comment type="function">
    <text evidence="3">Binds double-stranded RNA.</text>
</comment>
<dbReference type="PROSITE" id="PS50137">
    <property type="entry name" value="DS_RBD"/>
    <property type="match status" value="1"/>
</dbReference>
<dbReference type="AlphaFoldDB" id="A0A9E7KKB4"/>
<keyword evidence="2 4" id="KW-0694">RNA-binding</keyword>
<dbReference type="SMART" id="SM00358">
    <property type="entry name" value="DSRM"/>
    <property type="match status" value="1"/>
</dbReference>
<dbReference type="Gene3D" id="3.30.160.20">
    <property type="match status" value="1"/>
</dbReference>
<keyword evidence="7" id="KW-1185">Reference proteome</keyword>
<feature type="domain" description="DRBM" evidence="5">
    <location>
        <begin position="27"/>
        <end position="96"/>
    </location>
</feature>
<evidence type="ECO:0000259" key="5">
    <source>
        <dbReference type="PROSITE" id="PS50137"/>
    </source>
</evidence>
<evidence type="ECO:0000256" key="1">
    <source>
        <dbReference type="ARBA" id="ARBA00022737"/>
    </source>
</evidence>
<accession>A0A9E7KKB4</accession>
<gene>
    <name evidence="6" type="ORF">MUK42_10596</name>
</gene>
<dbReference type="GO" id="GO:0003723">
    <property type="term" value="F:RNA binding"/>
    <property type="evidence" value="ECO:0007669"/>
    <property type="project" value="UniProtKB-UniRule"/>
</dbReference>
<dbReference type="OrthoDB" id="5988181at2759"/>
<evidence type="ECO:0000256" key="4">
    <source>
        <dbReference type="PROSITE-ProRule" id="PRU00266"/>
    </source>
</evidence>
<evidence type="ECO:0000256" key="3">
    <source>
        <dbReference type="ARBA" id="ARBA00037597"/>
    </source>
</evidence>
<dbReference type="InterPro" id="IPR014720">
    <property type="entry name" value="dsRBD_dom"/>
</dbReference>
<proteinExistence type="predicted"/>
<dbReference type="PANTHER" id="PTHR46031:SF26">
    <property type="entry name" value="DOUBLE-STRANDED RNA-BINDING PROTEIN 2"/>
    <property type="match status" value="1"/>
</dbReference>
<dbReference type="PANTHER" id="PTHR46031">
    <property type="match status" value="1"/>
</dbReference>
<dbReference type="Pfam" id="PF00035">
    <property type="entry name" value="dsrm"/>
    <property type="match status" value="1"/>
</dbReference>
<evidence type="ECO:0000256" key="2">
    <source>
        <dbReference type="ARBA" id="ARBA00022884"/>
    </source>
</evidence>
<evidence type="ECO:0000313" key="7">
    <source>
        <dbReference type="Proteomes" id="UP001055439"/>
    </source>
</evidence>
<name>A0A9E7KKB4_9LILI</name>
<reference evidence="6" key="1">
    <citation type="submission" date="2022-05" db="EMBL/GenBank/DDBJ databases">
        <title>The Musa troglodytarum L. genome provides insights into the mechanism of non-climacteric behaviour and enrichment of carotenoids.</title>
        <authorList>
            <person name="Wang J."/>
        </authorList>
    </citation>
    <scope>NUCLEOTIDE SEQUENCE</scope>
    <source>
        <tissue evidence="6">Leaf</tissue>
    </source>
</reference>
<dbReference type="Proteomes" id="UP001055439">
    <property type="component" value="Chromosome 7"/>
</dbReference>
<evidence type="ECO:0000313" key="6">
    <source>
        <dbReference type="EMBL" id="URE20541.1"/>
    </source>
</evidence>
<sequence>MVFLRVESMPFGCVAVAGGRSEDQPPMDKSRLQQLCQQRQWPLPEYAVSREGPDHDPHFRAMVTVNGAAFHSPDDSRTIKESQNKAAQVALEQLPETAPPPPTPSASLPPALGLFWCLQDAFAGVGTERRDVLAQVHHNQLW</sequence>
<dbReference type="EMBL" id="CP097509">
    <property type="protein sequence ID" value="URE20541.1"/>
    <property type="molecule type" value="Genomic_DNA"/>
</dbReference>
<organism evidence="6 7">
    <name type="scientific">Musa troglodytarum</name>
    <name type="common">fe'i banana</name>
    <dbReference type="NCBI Taxonomy" id="320322"/>
    <lineage>
        <taxon>Eukaryota</taxon>
        <taxon>Viridiplantae</taxon>
        <taxon>Streptophyta</taxon>
        <taxon>Embryophyta</taxon>
        <taxon>Tracheophyta</taxon>
        <taxon>Spermatophyta</taxon>
        <taxon>Magnoliopsida</taxon>
        <taxon>Liliopsida</taxon>
        <taxon>Zingiberales</taxon>
        <taxon>Musaceae</taxon>
        <taxon>Musa</taxon>
    </lineage>
</organism>